<gene>
    <name evidence="4" type="ORF">JQN84_24675</name>
</gene>
<comment type="caution">
    <text evidence="4">The sequence shown here is derived from an EMBL/GenBank/DDBJ whole genome shotgun (WGS) entry which is preliminary data.</text>
</comment>
<evidence type="ECO:0000256" key="2">
    <source>
        <dbReference type="SAM" id="SignalP"/>
    </source>
</evidence>
<feature type="domain" description="CBM2" evidence="3">
    <location>
        <begin position="62"/>
        <end position="171"/>
    </location>
</feature>
<feature type="signal peptide" evidence="2">
    <location>
        <begin position="1"/>
        <end position="32"/>
    </location>
</feature>
<accession>A0ABS2JGT3</accession>
<feature type="compositionally biased region" description="Low complexity" evidence="1">
    <location>
        <begin position="29"/>
        <end position="42"/>
    </location>
</feature>
<proteinExistence type="predicted"/>
<dbReference type="PROSITE" id="PS51173">
    <property type="entry name" value="CBM2"/>
    <property type="match status" value="1"/>
</dbReference>
<dbReference type="InterPro" id="IPR001919">
    <property type="entry name" value="CBD2"/>
</dbReference>
<dbReference type="RefSeq" id="WP_204960938.1">
    <property type="nucleotide sequence ID" value="NZ_JAFEUO010000007.1"/>
</dbReference>
<name>A0ABS2JGT3_9ACTN</name>
<dbReference type="Pfam" id="PF00553">
    <property type="entry name" value="CBM_2"/>
    <property type="match status" value="1"/>
</dbReference>
<sequence length="171" mass="16558">MRPKSSLSAAAAAAAVTLAVALGGVSAPTAAAAGTTPPASSAGSGGAVPGSPPPSSAVPGSPPPSGVACTVRYSAYTWDTYLTSSITVTNTGVTTITSWRLTFPLPTGQRITTGWNAVYSPSSGTVTARGHDDHVTIGPGGAIAIGYVADHTGDTGSPSSFTLNGTPCALG</sequence>
<feature type="compositionally biased region" description="Pro residues" evidence="1">
    <location>
        <begin position="50"/>
        <end position="64"/>
    </location>
</feature>
<keyword evidence="2" id="KW-0732">Signal</keyword>
<evidence type="ECO:0000313" key="4">
    <source>
        <dbReference type="EMBL" id="MBM7085722.1"/>
    </source>
</evidence>
<protein>
    <submittedName>
        <fullName evidence="4">Cellulose binding domain-containing protein</fullName>
    </submittedName>
</protein>
<dbReference type="InterPro" id="IPR012291">
    <property type="entry name" value="CBM2_carb-bd_dom_sf"/>
</dbReference>
<dbReference type="Gene3D" id="2.60.40.290">
    <property type="match status" value="1"/>
</dbReference>
<dbReference type="EMBL" id="JAFEUO010000007">
    <property type="protein sequence ID" value="MBM7085722.1"/>
    <property type="molecule type" value="Genomic_DNA"/>
</dbReference>
<evidence type="ECO:0000256" key="1">
    <source>
        <dbReference type="SAM" id="MobiDB-lite"/>
    </source>
</evidence>
<dbReference type="Proteomes" id="UP000809587">
    <property type="component" value="Unassembled WGS sequence"/>
</dbReference>
<keyword evidence="5" id="KW-1185">Reference proteome</keyword>
<evidence type="ECO:0000259" key="3">
    <source>
        <dbReference type="PROSITE" id="PS51173"/>
    </source>
</evidence>
<dbReference type="SUPFAM" id="SSF49384">
    <property type="entry name" value="Carbohydrate-binding domain"/>
    <property type="match status" value="1"/>
</dbReference>
<dbReference type="InterPro" id="IPR008965">
    <property type="entry name" value="CBM2/CBM3_carb-bd_dom_sf"/>
</dbReference>
<evidence type="ECO:0000313" key="5">
    <source>
        <dbReference type="Proteomes" id="UP000809587"/>
    </source>
</evidence>
<reference evidence="4 5" key="1">
    <citation type="submission" date="2021-02" db="EMBL/GenBank/DDBJ databases">
        <authorList>
            <person name="Lee D.-H."/>
        </authorList>
    </citation>
    <scope>NUCLEOTIDE SEQUENCE [LARGE SCALE GENOMIC DNA]</scope>
    <source>
        <strain evidence="4 5">MMS20-R2-29</strain>
    </source>
</reference>
<dbReference type="SMART" id="SM00637">
    <property type="entry name" value="CBD_II"/>
    <property type="match status" value="1"/>
</dbReference>
<organism evidence="4 5">
    <name type="scientific">Micromonospora humidisoli</name>
    <dbReference type="NCBI Taxonomy" id="2807622"/>
    <lineage>
        <taxon>Bacteria</taxon>
        <taxon>Bacillati</taxon>
        <taxon>Actinomycetota</taxon>
        <taxon>Actinomycetes</taxon>
        <taxon>Micromonosporales</taxon>
        <taxon>Micromonosporaceae</taxon>
        <taxon>Micromonospora</taxon>
    </lineage>
</organism>
<feature type="region of interest" description="Disordered" evidence="1">
    <location>
        <begin position="29"/>
        <end position="64"/>
    </location>
</feature>
<feature type="chain" id="PRO_5046149015" evidence="2">
    <location>
        <begin position="33"/>
        <end position="171"/>
    </location>
</feature>